<dbReference type="EMBL" id="CP133721">
    <property type="protein sequence ID" value="WMW76984.1"/>
    <property type="molecule type" value="Genomic_DNA"/>
</dbReference>
<sequence>MTELELFYQLKNIVLEQYQKSYPFYTGNWKNFSSQDILNLIDDIQQKTKQTVSEKWIYTHLKPEVNVKLPRKDMLDILCAYIEETQWDAYKFKAIPISSTVEEKRDILPKKIQKKNVVLGLIGIALIIGLCLTWIVFSRKHNSIQLQNSYTKDSISKQDVKAYVIEDSIERPIDLNQAANEITVPTKVVVRSPFYEKKQVIISPNNPITAIELKPNDYALMLKAFMKSDIKDWQTRKEQLQKILSDDLEVIVLLPNDLGAEYFNKNEFSKKLIVPTPSLKKMKIVSVQLDSSNKISFLRIAHEE</sequence>
<feature type="transmembrane region" description="Helical" evidence="1">
    <location>
        <begin position="117"/>
        <end position="137"/>
    </location>
</feature>
<keyword evidence="1" id="KW-0472">Membrane</keyword>
<keyword evidence="1" id="KW-0812">Transmembrane</keyword>
<evidence type="ECO:0000313" key="2">
    <source>
        <dbReference type="EMBL" id="WMW76984.1"/>
    </source>
</evidence>
<dbReference type="RefSeq" id="WP_309531369.1">
    <property type="nucleotide sequence ID" value="NZ_CP133721.1"/>
</dbReference>
<evidence type="ECO:0000256" key="1">
    <source>
        <dbReference type="SAM" id="Phobius"/>
    </source>
</evidence>
<reference evidence="2" key="1">
    <citation type="submission" date="2023-09" db="EMBL/GenBank/DDBJ databases">
        <title>Flavobacterium sp. 20NA77.7 isolated from freshwater.</title>
        <authorList>
            <person name="Le V."/>
            <person name="Ko S.-R."/>
            <person name="Ahn C.-Y."/>
            <person name="Oh H.-M."/>
        </authorList>
    </citation>
    <scope>NUCLEOTIDE SEQUENCE</scope>
    <source>
        <strain evidence="2">20NA77.7</strain>
    </source>
</reference>
<organism evidence="2 3">
    <name type="scientific">Flavobacterium nakdongensis</name>
    <dbReference type="NCBI Taxonomy" id="3073563"/>
    <lineage>
        <taxon>Bacteria</taxon>
        <taxon>Pseudomonadati</taxon>
        <taxon>Bacteroidota</taxon>
        <taxon>Flavobacteriia</taxon>
        <taxon>Flavobacteriales</taxon>
        <taxon>Flavobacteriaceae</taxon>
        <taxon>Flavobacterium</taxon>
    </lineage>
</organism>
<evidence type="ECO:0000313" key="3">
    <source>
        <dbReference type="Proteomes" id="UP001180481"/>
    </source>
</evidence>
<dbReference type="Proteomes" id="UP001180481">
    <property type="component" value="Chromosome"/>
</dbReference>
<keyword evidence="1" id="KW-1133">Transmembrane helix</keyword>
<protein>
    <submittedName>
        <fullName evidence="2">Uncharacterized protein</fullName>
    </submittedName>
</protein>
<gene>
    <name evidence="2" type="ORF">RF683_05650</name>
</gene>
<name>A0ABY9R8A5_9FLAO</name>
<proteinExistence type="predicted"/>
<keyword evidence="3" id="KW-1185">Reference proteome</keyword>
<accession>A0ABY9R8A5</accession>